<dbReference type="InterPro" id="IPR005828">
    <property type="entry name" value="MFS_sugar_transport-like"/>
</dbReference>
<dbReference type="GO" id="GO:0016020">
    <property type="term" value="C:membrane"/>
    <property type="evidence" value="ECO:0007669"/>
    <property type="project" value="UniProtKB-SubCell"/>
</dbReference>
<feature type="transmembrane region" description="Helical" evidence="5">
    <location>
        <begin position="347"/>
        <end position="364"/>
    </location>
</feature>
<dbReference type="GeneTree" id="ENSGT00940000164766"/>
<dbReference type="AlphaFoldDB" id="F6WFS7"/>
<feature type="transmembrane region" description="Helical" evidence="5">
    <location>
        <begin position="88"/>
        <end position="106"/>
    </location>
</feature>
<sequence>MDLDEAFLYIGEFGCCQKRLTAFLTLLQVYVACQSMLIVLVGAVPEYLIDNEDISASKEEYTKHLHDTNNFTSIVSEWHLIKNEAYKVNLASSLFFAGLLIGNILFGPLSDKLGRRPVYLSGLFFDITFGYCTALAPSYEVFAVSRFFVGIMNGGMALVSFVLTQEYVGKSYWALTGSLTNLIFAVGIAFYALLGFYIRNWRTLAFVANSPGIFFFLLSFLLPESPRWLYSHGYTTEAEGVLQSMAVGNGVERPVVKLKSCPGTSSKSAHSVFDLVKYGVLRWRTILLMYIWYVCSLVYYGLTLNAGELKGNLYLNVALYGLVEVPAFPLCLYFIEKSWSGRRKATAGFLGFAGFACIFTIFLPETNEQQQVFGTNSVALCGPVLVSVYEFGVDTVLYTGDLLNPTVLALFGKLSVSAAFNVVYIYTSELYPTVVRNAGLGVCAMACRFGGILSPFIPTMKSLNPSMPFVAFGISGISAGILSLLLPETRNKPIAESIEDLQSPAYQLLSRGNEVLAST</sequence>
<evidence type="ECO:0000256" key="1">
    <source>
        <dbReference type="ARBA" id="ARBA00004141"/>
    </source>
</evidence>
<feature type="transmembrane region" description="Helical" evidence="5">
    <location>
        <begin position="20"/>
        <end position="44"/>
    </location>
</feature>
<feature type="transmembrane region" description="Helical" evidence="5">
    <location>
        <begin position="438"/>
        <end position="457"/>
    </location>
</feature>
<keyword evidence="4 5" id="KW-0472">Membrane</keyword>
<feature type="transmembrane region" description="Helical" evidence="5">
    <location>
        <begin position="175"/>
        <end position="198"/>
    </location>
</feature>
<feature type="transmembrane region" description="Helical" evidence="5">
    <location>
        <begin position="143"/>
        <end position="163"/>
    </location>
</feature>
<feature type="transmembrane region" description="Helical" evidence="5">
    <location>
        <begin position="285"/>
        <end position="302"/>
    </location>
</feature>
<organism evidence="7">
    <name type="scientific">Xenopus tropicalis</name>
    <name type="common">Western clawed frog</name>
    <name type="synonym">Silurana tropicalis</name>
    <dbReference type="NCBI Taxonomy" id="8364"/>
    <lineage>
        <taxon>Eukaryota</taxon>
        <taxon>Metazoa</taxon>
        <taxon>Chordata</taxon>
        <taxon>Craniata</taxon>
        <taxon>Vertebrata</taxon>
        <taxon>Euteleostomi</taxon>
        <taxon>Amphibia</taxon>
        <taxon>Batrachia</taxon>
        <taxon>Anura</taxon>
        <taxon>Pipoidea</taxon>
        <taxon>Pipidae</taxon>
        <taxon>Xenopodinae</taxon>
        <taxon>Xenopus</taxon>
        <taxon>Silurana</taxon>
    </lineage>
</organism>
<keyword evidence="2 5" id="KW-0812">Transmembrane</keyword>
<feature type="transmembrane region" description="Helical" evidence="5">
    <location>
        <begin position="314"/>
        <end position="335"/>
    </location>
</feature>
<feature type="transmembrane region" description="Helical" evidence="5">
    <location>
        <begin position="118"/>
        <end position="137"/>
    </location>
</feature>
<evidence type="ECO:0000313" key="7">
    <source>
        <dbReference type="Ensembl" id="ENSXETP00000045314"/>
    </source>
</evidence>
<proteinExistence type="predicted"/>
<dbReference type="GO" id="GO:0022857">
    <property type="term" value="F:transmembrane transporter activity"/>
    <property type="evidence" value="ECO:0007669"/>
    <property type="project" value="InterPro"/>
</dbReference>
<dbReference type="Ensembl" id="ENSXETT00000045314">
    <property type="protein sequence ID" value="ENSXETP00000045314"/>
    <property type="gene ID" value="ENSXETG00000020972"/>
</dbReference>
<dbReference type="PROSITE" id="PS50850">
    <property type="entry name" value="MFS"/>
    <property type="match status" value="1"/>
</dbReference>
<feature type="transmembrane region" description="Helical" evidence="5">
    <location>
        <begin position="407"/>
        <end position="426"/>
    </location>
</feature>
<dbReference type="HOGENOM" id="CLU_001265_33_7_1"/>
<comment type="subcellular location">
    <subcellularLocation>
        <location evidence="1">Membrane</location>
        <topology evidence="1">Multi-pass membrane protein</topology>
    </subcellularLocation>
</comment>
<gene>
    <name evidence="7" type="primary">slc22a15.2</name>
</gene>
<dbReference type="InterPro" id="IPR036259">
    <property type="entry name" value="MFS_trans_sf"/>
</dbReference>
<evidence type="ECO:0000256" key="2">
    <source>
        <dbReference type="ARBA" id="ARBA00022692"/>
    </source>
</evidence>
<accession>F6WFS7</accession>
<dbReference type="Gene3D" id="1.20.1250.20">
    <property type="entry name" value="MFS general substrate transporter like domains"/>
    <property type="match status" value="1"/>
</dbReference>
<dbReference type="SUPFAM" id="SSF103473">
    <property type="entry name" value="MFS general substrate transporter"/>
    <property type="match status" value="1"/>
</dbReference>
<feature type="domain" description="Major facilitator superfamily (MFS) profile" evidence="6">
    <location>
        <begin position="39"/>
        <end position="491"/>
    </location>
</feature>
<feature type="transmembrane region" description="Helical" evidence="5">
    <location>
        <begin position="469"/>
        <end position="486"/>
    </location>
</feature>
<dbReference type="Pfam" id="PF00083">
    <property type="entry name" value="Sugar_tr"/>
    <property type="match status" value="1"/>
</dbReference>
<name>F6WFS7_XENTR</name>
<reference evidence="7" key="1">
    <citation type="journal article" date="2010" name="Science">
        <title>The genome of the Western clawed frog Xenopus tropicalis.</title>
        <authorList>
            <person name="Hellsten U."/>
            <person name="Harland R.M."/>
            <person name="Gilchrist M.J."/>
            <person name="Hendrix D."/>
            <person name="Jurka J."/>
            <person name="Kapitonov V."/>
            <person name="Ovcharenko I."/>
            <person name="Putnam N.H."/>
            <person name="Shu S."/>
            <person name="Taher L."/>
            <person name="Blitz I.L."/>
            <person name="Blumberg B."/>
            <person name="Dichmann D.S."/>
            <person name="Dubchak I."/>
            <person name="Amaya E."/>
            <person name="Detter J.C."/>
            <person name="Fletcher R."/>
            <person name="Gerhard D.S."/>
            <person name="Goodstein D."/>
            <person name="Graves T."/>
            <person name="Grigoriev I.V."/>
            <person name="Grimwood J."/>
            <person name="Kawashima T."/>
            <person name="Lindquist E."/>
            <person name="Lucas S.M."/>
            <person name="Mead P.E."/>
            <person name="Mitros T."/>
            <person name="Ogino H."/>
            <person name="Ohta Y."/>
            <person name="Poliakov A.V."/>
            <person name="Pollet N."/>
            <person name="Robert J."/>
            <person name="Salamov A."/>
            <person name="Sater A.K."/>
            <person name="Schmutz J."/>
            <person name="Terry A."/>
            <person name="Vize P.D."/>
            <person name="Warren W.C."/>
            <person name="Wells D."/>
            <person name="Wills A."/>
            <person name="Wilson R.K."/>
            <person name="Zimmerman L.B."/>
            <person name="Zorn A.M."/>
            <person name="Grainger R."/>
            <person name="Grammer T."/>
            <person name="Khokha M.K."/>
            <person name="Richardson P.M."/>
            <person name="Rokhsar D.S."/>
        </authorList>
    </citation>
    <scope>NUCLEOTIDE SEQUENCE [LARGE SCALE GENOMIC DNA]</scope>
    <source>
        <strain evidence="7">Nigerian</strain>
    </source>
</reference>
<dbReference type="Xenbase" id="XB-GENE-5824718">
    <property type="gene designation" value="slc22a15.2"/>
</dbReference>
<evidence type="ECO:0000256" key="5">
    <source>
        <dbReference type="SAM" id="Phobius"/>
    </source>
</evidence>
<reference evidence="7" key="2">
    <citation type="submission" date="2011-06" db="UniProtKB">
        <authorList>
            <consortium name="Ensembl"/>
        </authorList>
    </citation>
    <scope>IDENTIFICATION</scope>
</reference>
<evidence type="ECO:0000256" key="4">
    <source>
        <dbReference type="ARBA" id="ARBA00023136"/>
    </source>
</evidence>
<protein>
    <submittedName>
        <fullName evidence="7">Solute carrier family 22, member 15, gene 2</fullName>
    </submittedName>
</protein>
<feature type="transmembrane region" description="Helical" evidence="5">
    <location>
        <begin position="204"/>
        <end position="222"/>
    </location>
</feature>
<evidence type="ECO:0000259" key="6">
    <source>
        <dbReference type="PROSITE" id="PS50850"/>
    </source>
</evidence>
<dbReference type="InterPro" id="IPR020846">
    <property type="entry name" value="MFS_dom"/>
</dbReference>
<evidence type="ECO:0000256" key="3">
    <source>
        <dbReference type="ARBA" id="ARBA00022989"/>
    </source>
</evidence>
<keyword evidence="3 5" id="KW-1133">Transmembrane helix</keyword>
<dbReference type="Bgee" id="ENSXETG00000020972">
    <property type="expression patterns" value="Expressed in heart and 14 other cell types or tissues"/>
</dbReference>
<dbReference type="PANTHER" id="PTHR24064">
    <property type="entry name" value="SOLUTE CARRIER FAMILY 22 MEMBER"/>
    <property type="match status" value="1"/>
</dbReference>